<dbReference type="Proteomes" id="UP000572268">
    <property type="component" value="Unassembled WGS sequence"/>
</dbReference>
<evidence type="ECO:0000313" key="2">
    <source>
        <dbReference type="EMBL" id="KAF4665267.1"/>
    </source>
</evidence>
<evidence type="ECO:0000313" key="3">
    <source>
        <dbReference type="EMBL" id="KAF4671704.1"/>
    </source>
</evidence>
<reference evidence="4 5" key="1">
    <citation type="submission" date="2020-04" db="EMBL/GenBank/DDBJ databases">
        <title>Perkinsus olseni comparative genomics.</title>
        <authorList>
            <person name="Bogema D.R."/>
        </authorList>
    </citation>
    <scope>NUCLEOTIDE SEQUENCE [LARGE SCALE GENOMIC DNA]</scope>
    <source>
        <strain evidence="2">ATCC PRA-179</strain>
        <strain evidence="3">ATCC PRA-31</strain>
    </source>
</reference>
<dbReference type="OrthoDB" id="21330at2759"/>
<feature type="signal peptide" evidence="1">
    <location>
        <begin position="1"/>
        <end position="18"/>
    </location>
</feature>
<feature type="chain" id="PRO_5036205480" evidence="1">
    <location>
        <begin position="19"/>
        <end position="566"/>
    </location>
</feature>
<sequence length="566" mass="63391">MLLLILQLLVHRCGSAQGSDLSSASAGLRVITDWANSDRVLTLDEVAITLYTMRHISRCLLSKGEEAPPLFWAWLRDFEDQAESIINAKDELFTLNVLTRQFRDDIKIFVEDFGETFLGSFSLAEGDRGDADDAKHVLPCYMDASGVDISDCPAGVVFGRVEDAVAMHDRVESDYGVGIVVEGEEDIHAAQSSGVSPKWVLAPSKWLVEDAENAFKGALVSQGKVAMGVAANPEASGFVVASEVDVRLYGYRRLEECAQEKGYTILRDPRNKPLTAAKLNSVNCDIPTVDPEAVKGPPDIYPDYYTRAQLKLASGRLSGIAPEHTSPEALERLHLDLLKNDYAVYTPDAYTAETFHEILSEAERLWRVGENNQTSGMEVNCDLDGTDRMGGFVGYESSLYSLIFGSNFRLWTSLVTKTGPLWGADFPIELREYGRKSEGMPCHYDRQMYRKLLLNWEVVVTLSHSPESKCRFIRLDENETEHSIWPAANSVTLVRPKSAVHCVTPTAGGRRDMLKVILTGDYRKGRIFERFAHGQCSEENENRRLMRKRSEEMTRAYEDDREAFEL</sequence>
<dbReference type="EMBL" id="JABAHT010000098">
    <property type="protein sequence ID" value="KAF4665267.1"/>
    <property type="molecule type" value="Genomic_DNA"/>
</dbReference>
<comment type="caution">
    <text evidence="3">The sequence shown here is derived from an EMBL/GenBank/DDBJ whole genome shotgun (WGS) entry which is preliminary data.</text>
</comment>
<dbReference type="Proteomes" id="UP000570595">
    <property type="component" value="Unassembled WGS sequence"/>
</dbReference>
<proteinExistence type="predicted"/>
<gene>
    <name evidence="3" type="ORF">FOL46_009999</name>
    <name evidence="2" type="ORF">FOZ61_011063</name>
</gene>
<evidence type="ECO:0000256" key="1">
    <source>
        <dbReference type="SAM" id="SignalP"/>
    </source>
</evidence>
<protein>
    <submittedName>
        <fullName evidence="3">Uncharacterized protein</fullName>
    </submittedName>
</protein>
<evidence type="ECO:0000313" key="4">
    <source>
        <dbReference type="Proteomes" id="UP000570595"/>
    </source>
</evidence>
<evidence type="ECO:0000313" key="5">
    <source>
        <dbReference type="Proteomes" id="UP000572268"/>
    </source>
</evidence>
<dbReference type="EMBL" id="JABANN010000098">
    <property type="protein sequence ID" value="KAF4671704.1"/>
    <property type="molecule type" value="Genomic_DNA"/>
</dbReference>
<dbReference type="AlphaFoldDB" id="A0A7J6MJP3"/>
<keyword evidence="1" id="KW-0732">Signal</keyword>
<organism evidence="3 5">
    <name type="scientific">Perkinsus olseni</name>
    <name type="common">Perkinsus atlanticus</name>
    <dbReference type="NCBI Taxonomy" id="32597"/>
    <lineage>
        <taxon>Eukaryota</taxon>
        <taxon>Sar</taxon>
        <taxon>Alveolata</taxon>
        <taxon>Perkinsozoa</taxon>
        <taxon>Perkinsea</taxon>
        <taxon>Perkinsida</taxon>
        <taxon>Perkinsidae</taxon>
        <taxon>Perkinsus</taxon>
    </lineage>
</organism>
<accession>A0A7J6MJP3</accession>
<name>A0A7J6MJP3_PEROL</name>